<organism evidence="2 3">
    <name type="scientific">Streptomyces coelicoflavus</name>
    <dbReference type="NCBI Taxonomy" id="285562"/>
    <lineage>
        <taxon>Bacteria</taxon>
        <taxon>Bacillati</taxon>
        <taxon>Actinomycetota</taxon>
        <taxon>Actinomycetes</taxon>
        <taxon>Kitasatosporales</taxon>
        <taxon>Streptomycetaceae</taxon>
        <taxon>Streptomyces</taxon>
    </lineage>
</organism>
<gene>
    <name evidence="2" type="ORF">G3I46_21870</name>
</gene>
<evidence type="ECO:0000313" key="2">
    <source>
        <dbReference type="EMBL" id="NEB19113.1"/>
    </source>
</evidence>
<keyword evidence="1" id="KW-1133">Transmembrane helix</keyword>
<dbReference type="AlphaFoldDB" id="A0A6N9US74"/>
<dbReference type="Proteomes" id="UP000469545">
    <property type="component" value="Unassembled WGS sequence"/>
</dbReference>
<keyword evidence="1" id="KW-0472">Membrane</keyword>
<sequence>MSGDQPYAEHEGAVLLLLLLAGLVAVVWLTVRAVTGLVRARRNGTTLLGPAAVLAWDAAVGMYTWGLLHLFFFDDHAQAEACAKAVEGRVTGYEPTFVPLHFGCRAGDGRVTEAVVPSYLNPATLLLGICALVLTWLVIAHHKKGTHT</sequence>
<dbReference type="EMBL" id="JAAGMB010000493">
    <property type="protein sequence ID" value="NEB19113.1"/>
    <property type="molecule type" value="Genomic_DNA"/>
</dbReference>
<dbReference type="RefSeq" id="WP_007388406.1">
    <property type="nucleotide sequence ID" value="NZ_BEWB01000002.1"/>
</dbReference>
<comment type="caution">
    <text evidence="2">The sequence shown here is derived from an EMBL/GenBank/DDBJ whole genome shotgun (WGS) entry which is preliminary data.</text>
</comment>
<accession>A0A6N9US74</accession>
<proteinExistence type="predicted"/>
<reference evidence="2 3" key="1">
    <citation type="submission" date="2020-01" db="EMBL/GenBank/DDBJ databases">
        <title>Insect and environment-associated Actinomycetes.</title>
        <authorList>
            <person name="Currrie C."/>
            <person name="Chevrette M."/>
            <person name="Carlson C."/>
            <person name="Stubbendieck R."/>
            <person name="Wendt-Pienkowski E."/>
        </authorList>
    </citation>
    <scope>NUCLEOTIDE SEQUENCE [LARGE SCALE GENOMIC DNA]</scope>
    <source>
        <strain evidence="2 3">SID14172</strain>
    </source>
</reference>
<evidence type="ECO:0000256" key="1">
    <source>
        <dbReference type="SAM" id="Phobius"/>
    </source>
</evidence>
<protein>
    <submittedName>
        <fullName evidence="2">Uncharacterized protein</fullName>
    </submittedName>
</protein>
<feature type="transmembrane region" description="Helical" evidence="1">
    <location>
        <begin position="12"/>
        <end position="35"/>
    </location>
</feature>
<keyword evidence="3" id="KW-1185">Reference proteome</keyword>
<keyword evidence="1" id="KW-0812">Transmembrane</keyword>
<name>A0A6N9US74_9ACTN</name>
<feature type="transmembrane region" description="Helical" evidence="1">
    <location>
        <begin position="119"/>
        <end position="139"/>
    </location>
</feature>
<feature type="transmembrane region" description="Helical" evidence="1">
    <location>
        <begin position="47"/>
        <end position="68"/>
    </location>
</feature>
<evidence type="ECO:0000313" key="3">
    <source>
        <dbReference type="Proteomes" id="UP000469545"/>
    </source>
</evidence>